<evidence type="ECO:0000256" key="2">
    <source>
        <dbReference type="SAM" id="Phobius"/>
    </source>
</evidence>
<feature type="transmembrane region" description="Helical" evidence="2">
    <location>
        <begin position="57"/>
        <end position="79"/>
    </location>
</feature>
<keyword evidence="2" id="KW-0472">Membrane</keyword>
<dbReference type="Proteomes" id="UP000249516">
    <property type="component" value="Unassembled WGS sequence"/>
</dbReference>
<keyword evidence="2" id="KW-0812">Transmembrane</keyword>
<feature type="compositionally biased region" description="Polar residues" evidence="1">
    <location>
        <begin position="7"/>
        <end position="20"/>
    </location>
</feature>
<keyword evidence="4" id="KW-1185">Reference proteome</keyword>
<dbReference type="AlphaFoldDB" id="A0A495A1R2"/>
<feature type="transmembrane region" description="Helical" evidence="2">
    <location>
        <begin position="30"/>
        <end position="51"/>
    </location>
</feature>
<sequence length="157" mass="17107">MDRESSHSTLQQRFGRSNTPRRTDRKSTGFGRVLIVVYWVFSLSAGVRSLYQLATEFSLAPLAILLSTLSAAIYVVATVALSRTGPGWHRVATAAVSAELVGVLGVGLLSVFEPQLFPKASVWSDFGAGYGYIPLVLPVVGLVWLWLTRPSRRSGRL</sequence>
<reference evidence="3 4" key="1">
    <citation type="submission" date="2018-10" db="EMBL/GenBank/DDBJ databases">
        <title>Kocuria tytouropygialis sp. nov., isolated from the uropygial gland of an American barn owl (Tyto furcata).</title>
        <authorList>
            <person name="Braun M.S."/>
            <person name="Wang E."/>
            <person name="Zimmermann S."/>
            <person name="Wagner H."/>
            <person name="Wink M."/>
        </authorList>
    </citation>
    <scope>NUCLEOTIDE SEQUENCE [LARGE SCALE GENOMIC DNA]</scope>
    <source>
        <strain evidence="3 4">442</strain>
    </source>
</reference>
<gene>
    <name evidence="3" type="ORF">C1C97_011500</name>
</gene>
<dbReference type="EMBL" id="PNJG02000005">
    <property type="protein sequence ID" value="RKQ33411.1"/>
    <property type="molecule type" value="Genomic_DNA"/>
</dbReference>
<evidence type="ECO:0000313" key="4">
    <source>
        <dbReference type="Proteomes" id="UP000249516"/>
    </source>
</evidence>
<comment type="caution">
    <text evidence="3">The sequence shown here is derived from an EMBL/GenBank/DDBJ whole genome shotgun (WGS) entry which is preliminary data.</text>
</comment>
<evidence type="ECO:0000256" key="1">
    <source>
        <dbReference type="SAM" id="MobiDB-lite"/>
    </source>
</evidence>
<evidence type="ECO:0008006" key="5">
    <source>
        <dbReference type="Google" id="ProtNLM"/>
    </source>
</evidence>
<organism evidence="3 4">
    <name type="scientific">Kocuria tytonis</name>
    <dbReference type="NCBI Taxonomy" id="2054280"/>
    <lineage>
        <taxon>Bacteria</taxon>
        <taxon>Bacillati</taxon>
        <taxon>Actinomycetota</taxon>
        <taxon>Actinomycetes</taxon>
        <taxon>Micrococcales</taxon>
        <taxon>Micrococcaceae</taxon>
        <taxon>Kocuria</taxon>
    </lineage>
</organism>
<keyword evidence="2" id="KW-1133">Transmembrane helix</keyword>
<dbReference type="OrthoDB" id="25997at2"/>
<name>A0A495A1R2_9MICC</name>
<evidence type="ECO:0000313" key="3">
    <source>
        <dbReference type="EMBL" id="RKQ33411.1"/>
    </source>
</evidence>
<protein>
    <recommendedName>
        <fullName evidence="5">Integral membrane protein</fullName>
    </recommendedName>
</protein>
<proteinExistence type="predicted"/>
<feature type="transmembrane region" description="Helical" evidence="2">
    <location>
        <begin position="129"/>
        <end position="147"/>
    </location>
</feature>
<accession>A0A495A1R2</accession>
<feature type="transmembrane region" description="Helical" evidence="2">
    <location>
        <begin position="91"/>
        <end position="109"/>
    </location>
</feature>
<feature type="region of interest" description="Disordered" evidence="1">
    <location>
        <begin position="1"/>
        <end position="25"/>
    </location>
</feature>